<evidence type="ECO:0000313" key="1">
    <source>
        <dbReference type="EMBL" id="GGL11288.1"/>
    </source>
</evidence>
<sequence length="110" mass="12660">MQAQRAGLILTDLPEPLKEPRGVGVRQWRGRADRVDLQHPLELGFLRAELLTDLLRRAPVPVEVQCGRLTEAQRLQLIQQRELLLTPLFELTLKLFFLPPRRGLCHLRPG</sequence>
<name>A0ABQ2FNH1_9DEIO</name>
<keyword evidence="2" id="KW-1185">Reference proteome</keyword>
<reference evidence="2" key="1">
    <citation type="journal article" date="2019" name="Int. J. Syst. Evol. Microbiol.">
        <title>The Global Catalogue of Microorganisms (GCM) 10K type strain sequencing project: providing services to taxonomists for standard genome sequencing and annotation.</title>
        <authorList>
            <consortium name="The Broad Institute Genomics Platform"/>
            <consortium name="The Broad Institute Genome Sequencing Center for Infectious Disease"/>
            <person name="Wu L."/>
            <person name="Ma J."/>
        </authorList>
    </citation>
    <scope>NUCLEOTIDE SEQUENCE [LARGE SCALE GENOMIC DNA]</scope>
    <source>
        <strain evidence="2">JCM 19173</strain>
    </source>
</reference>
<dbReference type="Proteomes" id="UP000604341">
    <property type="component" value="Unassembled WGS sequence"/>
</dbReference>
<evidence type="ECO:0000313" key="2">
    <source>
        <dbReference type="Proteomes" id="UP000604341"/>
    </source>
</evidence>
<accession>A0ABQ2FNH1</accession>
<gene>
    <name evidence="1" type="ORF">GCM10010844_32470</name>
</gene>
<organism evidence="1 2">
    <name type="scientific">Deinococcus radiotolerans</name>
    <dbReference type="NCBI Taxonomy" id="1309407"/>
    <lineage>
        <taxon>Bacteria</taxon>
        <taxon>Thermotogati</taxon>
        <taxon>Deinococcota</taxon>
        <taxon>Deinococci</taxon>
        <taxon>Deinococcales</taxon>
        <taxon>Deinococcaceae</taxon>
        <taxon>Deinococcus</taxon>
    </lineage>
</organism>
<dbReference type="EMBL" id="BMPE01000012">
    <property type="protein sequence ID" value="GGL11288.1"/>
    <property type="molecule type" value="Genomic_DNA"/>
</dbReference>
<proteinExistence type="predicted"/>
<comment type="caution">
    <text evidence="1">The sequence shown here is derived from an EMBL/GenBank/DDBJ whole genome shotgun (WGS) entry which is preliminary data.</text>
</comment>
<protein>
    <submittedName>
        <fullName evidence="1">Uncharacterized protein</fullName>
    </submittedName>
</protein>